<keyword evidence="3" id="KW-1185">Reference proteome</keyword>
<dbReference type="Proteomes" id="UP000299102">
    <property type="component" value="Unassembled WGS sequence"/>
</dbReference>
<gene>
    <name evidence="2" type="ORF">EVAR_100955_1</name>
</gene>
<dbReference type="EMBL" id="BGZK01002597">
    <property type="protein sequence ID" value="GBP95196.1"/>
    <property type="molecule type" value="Genomic_DNA"/>
</dbReference>
<evidence type="ECO:0000313" key="3">
    <source>
        <dbReference type="Proteomes" id="UP000299102"/>
    </source>
</evidence>
<feature type="region of interest" description="Disordered" evidence="1">
    <location>
        <begin position="1"/>
        <end position="54"/>
    </location>
</feature>
<feature type="region of interest" description="Disordered" evidence="1">
    <location>
        <begin position="78"/>
        <end position="110"/>
    </location>
</feature>
<name>A0A4C2A3D1_EUMVA</name>
<evidence type="ECO:0000313" key="2">
    <source>
        <dbReference type="EMBL" id="GBP95196.1"/>
    </source>
</evidence>
<accession>A0A4C2A3D1</accession>
<comment type="caution">
    <text evidence="2">The sequence shown here is derived from an EMBL/GenBank/DDBJ whole genome shotgun (WGS) entry which is preliminary data.</text>
</comment>
<protein>
    <submittedName>
        <fullName evidence="2">Uncharacterized protein</fullName>
    </submittedName>
</protein>
<evidence type="ECO:0000256" key="1">
    <source>
        <dbReference type="SAM" id="MobiDB-lite"/>
    </source>
</evidence>
<dbReference type="AlphaFoldDB" id="A0A4C2A3D1"/>
<proteinExistence type="predicted"/>
<organism evidence="2 3">
    <name type="scientific">Eumeta variegata</name>
    <name type="common">Bagworm moth</name>
    <name type="synonym">Eumeta japonica</name>
    <dbReference type="NCBI Taxonomy" id="151549"/>
    <lineage>
        <taxon>Eukaryota</taxon>
        <taxon>Metazoa</taxon>
        <taxon>Ecdysozoa</taxon>
        <taxon>Arthropoda</taxon>
        <taxon>Hexapoda</taxon>
        <taxon>Insecta</taxon>
        <taxon>Pterygota</taxon>
        <taxon>Neoptera</taxon>
        <taxon>Endopterygota</taxon>
        <taxon>Lepidoptera</taxon>
        <taxon>Glossata</taxon>
        <taxon>Ditrysia</taxon>
        <taxon>Tineoidea</taxon>
        <taxon>Psychidae</taxon>
        <taxon>Oiketicinae</taxon>
        <taxon>Eumeta</taxon>
    </lineage>
</organism>
<reference evidence="2 3" key="1">
    <citation type="journal article" date="2019" name="Commun. Biol.">
        <title>The bagworm genome reveals a unique fibroin gene that provides high tensile strength.</title>
        <authorList>
            <person name="Kono N."/>
            <person name="Nakamura H."/>
            <person name="Ohtoshi R."/>
            <person name="Tomita M."/>
            <person name="Numata K."/>
            <person name="Arakawa K."/>
        </authorList>
    </citation>
    <scope>NUCLEOTIDE SEQUENCE [LARGE SCALE GENOMIC DNA]</scope>
</reference>
<sequence>MEVEFNPVKEPSKRHAAVRPSEDSTSDSDPGWSDVSDHSDFTTVRRRKTSRTKPEAAFLTQATDGSTYFRVTSKTKKVTNHLPPNRPSRFMTLQRAGRNFPSLPQPHKGR</sequence>